<keyword evidence="2" id="KW-1185">Reference proteome</keyword>
<protein>
    <recommendedName>
        <fullName evidence="3">Amidase</fullName>
    </recommendedName>
</protein>
<dbReference type="RefSeq" id="WP_380081670.1">
    <property type="nucleotide sequence ID" value="NZ_JBHSWD010000001.1"/>
</dbReference>
<accession>A0ABW1Y8T1</accession>
<evidence type="ECO:0008006" key="3">
    <source>
        <dbReference type="Google" id="ProtNLM"/>
    </source>
</evidence>
<dbReference type="Proteomes" id="UP001596297">
    <property type="component" value="Unassembled WGS sequence"/>
</dbReference>
<dbReference type="EMBL" id="JBHSWD010000001">
    <property type="protein sequence ID" value="MFC6590651.1"/>
    <property type="molecule type" value="Genomic_DNA"/>
</dbReference>
<evidence type="ECO:0000313" key="2">
    <source>
        <dbReference type="Proteomes" id="UP001596297"/>
    </source>
</evidence>
<evidence type="ECO:0000313" key="1">
    <source>
        <dbReference type="EMBL" id="MFC6590651.1"/>
    </source>
</evidence>
<comment type="caution">
    <text evidence="1">The sequence shown here is derived from an EMBL/GenBank/DDBJ whole genome shotgun (WGS) entry which is preliminary data.</text>
</comment>
<name>A0ABW1Y8T1_9DEIO</name>
<gene>
    <name evidence="1" type="ORF">ACFP81_00415</name>
</gene>
<proteinExistence type="predicted"/>
<organism evidence="1 2">
    <name type="scientific">Deinococcus lacus</name>
    <dbReference type="NCBI Taxonomy" id="392561"/>
    <lineage>
        <taxon>Bacteria</taxon>
        <taxon>Thermotogati</taxon>
        <taxon>Deinococcota</taxon>
        <taxon>Deinococci</taxon>
        <taxon>Deinococcales</taxon>
        <taxon>Deinococcaceae</taxon>
        <taxon>Deinococcus</taxon>
    </lineage>
</organism>
<reference evidence="2" key="1">
    <citation type="journal article" date="2019" name="Int. J. Syst. Evol. Microbiol.">
        <title>The Global Catalogue of Microorganisms (GCM) 10K type strain sequencing project: providing services to taxonomists for standard genome sequencing and annotation.</title>
        <authorList>
            <consortium name="The Broad Institute Genomics Platform"/>
            <consortium name="The Broad Institute Genome Sequencing Center for Infectious Disease"/>
            <person name="Wu L."/>
            <person name="Ma J."/>
        </authorList>
    </citation>
    <scope>NUCLEOTIDE SEQUENCE [LARGE SCALE GENOMIC DNA]</scope>
    <source>
        <strain evidence="2">CGMCC 1.15772</strain>
    </source>
</reference>
<sequence length="63" mass="6578">MTSQSSPIRVDWVPVSLWPGRLGLTFAPGKKGGSLIQAGVVHDRDLQADLQALVAAGVEVIAP</sequence>